<evidence type="ECO:0000259" key="1">
    <source>
        <dbReference type="Pfam" id="PF03235"/>
    </source>
</evidence>
<accession>A0A510JNV8</accession>
<proteinExistence type="predicted"/>
<keyword evidence="3" id="KW-1185">Reference proteome</keyword>
<dbReference type="PANTHER" id="PTHR39639:SF1">
    <property type="entry name" value="DUF262 DOMAIN-CONTAINING PROTEIN"/>
    <property type="match status" value="1"/>
</dbReference>
<dbReference type="KEGG" id="lsz:JCM16776_0334"/>
<evidence type="ECO:0000313" key="3">
    <source>
        <dbReference type="Proteomes" id="UP000322617"/>
    </source>
</evidence>
<feature type="domain" description="GmrSD restriction endonucleases N-terminal" evidence="1">
    <location>
        <begin position="23"/>
        <end position="161"/>
    </location>
</feature>
<dbReference type="AlphaFoldDB" id="A0A510JNV8"/>
<dbReference type="InterPro" id="IPR004919">
    <property type="entry name" value="GmrSD_N"/>
</dbReference>
<gene>
    <name evidence="2" type="ORF">JCM16776_0334</name>
</gene>
<dbReference type="EMBL" id="AP019827">
    <property type="protein sequence ID" value="BBM40121.1"/>
    <property type="molecule type" value="Genomic_DNA"/>
</dbReference>
<dbReference type="Pfam" id="PF03235">
    <property type="entry name" value="GmrSD_N"/>
    <property type="match status" value="1"/>
</dbReference>
<name>A0A510JNV8_9FUSO</name>
<organism evidence="2 3">
    <name type="scientific">Leptotrichia shahii</name>
    <dbReference type="NCBI Taxonomy" id="157691"/>
    <lineage>
        <taxon>Bacteria</taxon>
        <taxon>Fusobacteriati</taxon>
        <taxon>Fusobacteriota</taxon>
        <taxon>Fusobacteriia</taxon>
        <taxon>Fusobacteriales</taxon>
        <taxon>Leptotrichiaceae</taxon>
        <taxon>Leptotrichia</taxon>
    </lineage>
</organism>
<protein>
    <recommendedName>
        <fullName evidence="1">GmrSD restriction endonucleases N-terminal domain-containing protein</fullName>
    </recommendedName>
</protein>
<dbReference type="RefSeq" id="WP_018450911.1">
    <property type="nucleotide sequence ID" value="NZ_AP019827.1"/>
</dbReference>
<dbReference type="Proteomes" id="UP000322617">
    <property type="component" value="Chromosome"/>
</dbReference>
<sequence length="375" mass="44688">MGSEILGGKYKLNSEDIGNLESMMKKGELIYAPYYQRNFVWDMKDQIEFIETILLGYPCPEIFIAEGKRDLEKNIKYIHVIDGQQRLTTIKRFINNEFSVKEKFYKELSDEEKTKFLDYEIGTVTLKLNPEQDISEIEEIFRRLNKNKHTLNETEKRVSLLSNNNFMLFARLLSGDLIIKQDEDLEENEEKLFIENPFITLEFKKWASDKDFKKIVEYIEERVYTPNQIKQNYATKDIIDIIGTYIKGSFFSRILDEDEIVELTDKVDKKKTKIFNLFSKIIDIFRETKFPTYNYSRKKNYFMIRGNFFSLVLALMLNEEFIENIDIKLFEKNLDIFLKTIPDEYVQAAKNSVMDKKQRELRHKYISEILSKSLN</sequence>
<evidence type="ECO:0000313" key="2">
    <source>
        <dbReference type="EMBL" id="BBM40121.1"/>
    </source>
</evidence>
<reference evidence="2 3" key="1">
    <citation type="submission" date="2019-07" db="EMBL/GenBank/DDBJ databases">
        <title>Complete Genome Sequence of Leptotrichia shahii Strain JCM 16776.</title>
        <authorList>
            <person name="Watanabe S."/>
            <person name="Cui L."/>
        </authorList>
    </citation>
    <scope>NUCLEOTIDE SEQUENCE [LARGE SCALE GENOMIC DNA]</scope>
    <source>
        <strain evidence="2 3">JCM16776</strain>
    </source>
</reference>
<dbReference type="PANTHER" id="PTHR39639">
    <property type="entry name" value="CHROMOSOME 16, WHOLE GENOME SHOTGUN SEQUENCE"/>
    <property type="match status" value="1"/>
</dbReference>
<dbReference type="OrthoDB" id="9764212at2"/>
<dbReference type="STRING" id="1122172.GCA_000373045_01285"/>